<dbReference type="Gene3D" id="1.10.287.950">
    <property type="entry name" value="Methyl-accepting chemotaxis protein"/>
    <property type="match status" value="1"/>
</dbReference>
<dbReference type="GO" id="GO:0005886">
    <property type="term" value="C:plasma membrane"/>
    <property type="evidence" value="ECO:0007669"/>
    <property type="project" value="UniProtKB-SubCell"/>
</dbReference>
<dbReference type="PANTHER" id="PTHR32089">
    <property type="entry name" value="METHYL-ACCEPTING CHEMOTAXIS PROTEIN MCPB"/>
    <property type="match status" value="1"/>
</dbReference>
<evidence type="ECO:0000256" key="1">
    <source>
        <dbReference type="ARBA" id="ARBA00004651"/>
    </source>
</evidence>
<feature type="transmembrane region" description="Helical" evidence="10">
    <location>
        <begin position="293"/>
        <end position="312"/>
    </location>
</feature>
<dbReference type="PROSITE" id="PS50885">
    <property type="entry name" value="HAMP"/>
    <property type="match status" value="1"/>
</dbReference>
<comment type="similarity">
    <text evidence="8">Belongs to the methyl-accepting chemotaxis (MCP) protein family.</text>
</comment>
<evidence type="ECO:0000256" key="9">
    <source>
        <dbReference type="PROSITE-ProRule" id="PRU00284"/>
    </source>
</evidence>
<evidence type="ECO:0000259" key="12">
    <source>
        <dbReference type="PROSITE" id="PS50885"/>
    </source>
</evidence>
<evidence type="ECO:0000256" key="5">
    <source>
        <dbReference type="ARBA" id="ARBA00022989"/>
    </source>
</evidence>
<keyword evidence="3" id="KW-0145">Chemotaxis</keyword>
<reference evidence="13 14" key="1">
    <citation type="submission" date="2019-03" db="EMBL/GenBank/DDBJ databases">
        <title>Genomic Encyclopedia of Type Strains, Phase IV (KMG-IV): sequencing the most valuable type-strain genomes for metagenomic binning, comparative biology and taxonomic classification.</title>
        <authorList>
            <person name="Goeker M."/>
        </authorList>
    </citation>
    <scope>NUCLEOTIDE SEQUENCE [LARGE SCALE GENOMIC DNA]</scope>
    <source>
        <strain evidence="13 14">DSM 102940</strain>
    </source>
</reference>
<dbReference type="SUPFAM" id="SSF103190">
    <property type="entry name" value="Sensory domain-like"/>
    <property type="match status" value="1"/>
</dbReference>
<sequence>MQKSKKQKIGIRFKLIIIFVLLITLPLIALGTSDYLKSVKVTQTELEESSLQFIEQLNISITNYLEGVEKSVAFIANESAMQEIDSNPDALKNAMKKFEDFKNSNKDVMSIYLGTKDKNMYAYPSTEYRAGYDPTQRPWYTEAIKQQKLIWTQPYQDDVSNKRIVSVAKPVYDKNKELIGVVSADITLETLENMINKTKIGQSGYPFVLDNTGTVIFHKNKELVGKTLPVEAITIAIKTEKEEIVHYSWEEEDGKTYEKFVVYSTLDKLDWKVMANMYVDEIQEKTAVILENILIVGGIALLIAISIAYLFATSLTNPIKTLVKDMEKVSAGDLTIKRKIKRTDEIGQLGENFNRMVAELHKITKETQGVSVAITSSAQNLAATSELTSASAQEVAATIEVIARGASDQAIEAEKSANLTIQLADNFNKLTMNFDHIRTSAQDVIETSETSKVVVNELKEKTKLNNEGTQKVEKAIIDLDNRIKDIGNILATIDTIAGQTNLLALNASIEAARAGDAGKGFTVVAEQIRKLSEESRVSSDEIKEIITNVQKESNHTVGIMKELKERSLAENESVVEVNDSFEKISQSINSVTGKIEEMSCFTNQLNQDKDEIVKSIQSISAVSEETAASSEEVNAAMQQQAMAEEQIATAADKLNVLATKLDGEMSRFKI</sequence>
<dbReference type="SMART" id="SM00304">
    <property type="entry name" value="HAMP"/>
    <property type="match status" value="1"/>
</dbReference>
<feature type="domain" description="HAMP" evidence="12">
    <location>
        <begin position="313"/>
        <end position="365"/>
    </location>
</feature>
<dbReference type="PANTHER" id="PTHR32089:SF114">
    <property type="entry name" value="METHYL-ACCEPTING CHEMOTAXIS PROTEIN MCPB"/>
    <property type="match status" value="1"/>
</dbReference>
<gene>
    <name evidence="13" type="ORF">EV214_11351</name>
</gene>
<dbReference type="AlphaFoldDB" id="A0A4R2KTI8"/>
<evidence type="ECO:0000256" key="10">
    <source>
        <dbReference type="SAM" id="Phobius"/>
    </source>
</evidence>
<dbReference type="EMBL" id="SLWV01000013">
    <property type="protein sequence ID" value="TCO74406.1"/>
    <property type="molecule type" value="Genomic_DNA"/>
</dbReference>
<accession>A0A4R2KTI8</accession>
<dbReference type="CDD" id="cd12912">
    <property type="entry name" value="PDC2_MCP_like"/>
    <property type="match status" value="1"/>
</dbReference>
<evidence type="ECO:0000313" key="14">
    <source>
        <dbReference type="Proteomes" id="UP000294919"/>
    </source>
</evidence>
<proteinExistence type="inferred from homology"/>
<comment type="caution">
    <text evidence="13">The sequence shown here is derived from an EMBL/GenBank/DDBJ whole genome shotgun (WGS) entry which is preliminary data.</text>
</comment>
<dbReference type="Gene3D" id="3.30.450.20">
    <property type="entry name" value="PAS domain"/>
    <property type="match status" value="2"/>
</dbReference>
<dbReference type="Proteomes" id="UP000294919">
    <property type="component" value="Unassembled WGS sequence"/>
</dbReference>
<dbReference type="InterPro" id="IPR004089">
    <property type="entry name" value="MCPsignal_dom"/>
</dbReference>
<evidence type="ECO:0000256" key="2">
    <source>
        <dbReference type="ARBA" id="ARBA00022475"/>
    </source>
</evidence>
<evidence type="ECO:0000256" key="4">
    <source>
        <dbReference type="ARBA" id="ARBA00022692"/>
    </source>
</evidence>
<name>A0A4R2KTI8_9FIRM</name>
<comment type="subcellular location">
    <subcellularLocation>
        <location evidence="1">Cell membrane</location>
        <topology evidence="1">Multi-pass membrane protein</topology>
    </subcellularLocation>
</comment>
<dbReference type="GO" id="GO:0007165">
    <property type="term" value="P:signal transduction"/>
    <property type="evidence" value="ECO:0007669"/>
    <property type="project" value="UniProtKB-KW"/>
</dbReference>
<evidence type="ECO:0000259" key="11">
    <source>
        <dbReference type="PROSITE" id="PS50111"/>
    </source>
</evidence>
<dbReference type="RefSeq" id="WP_165916332.1">
    <property type="nucleotide sequence ID" value="NZ_SLWV01000013.1"/>
</dbReference>
<dbReference type="PROSITE" id="PS50111">
    <property type="entry name" value="CHEMOTAXIS_TRANSDUC_2"/>
    <property type="match status" value="1"/>
</dbReference>
<organism evidence="13 14">
    <name type="scientific">Marinisporobacter balticus</name>
    <dbReference type="NCBI Taxonomy" id="2018667"/>
    <lineage>
        <taxon>Bacteria</taxon>
        <taxon>Bacillati</taxon>
        <taxon>Bacillota</taxon>
        <taxon>Clostridia</taxon>
        <taxon>Peptostreptococcales</taxon>
        <taxon>Thermotaleaceae</taxon>
        <taxon>Marinisporobacter</taxon>
    </lineage>
</organism>
<dbReference type="SMART" id="SM00283">
    <property type="entry name" value="MA"/>
    <property type="match status" value="1"/>
</dbReference>
<feature type="domain" description="Methyl-accepting transducer" evidence="11">
    <location>
        <begin position="384"/>
        <end position="634"/>
    </location>
</feature>
<keyword evidence="5 10" id="KW-1133">Transmembrane helix</keyword>
<dbReference type="GO" id="GO:0006935">
    <property type="term" value="P:chemotaxis"/>
    <property type="evidence" value="ECO:0007669"/>
    <property type="project" value="UniProtKB-KW"/>
</dbReference>
<dbReference type="Pfam" id="PF00015">
    <property type="entry name" value="MCPsignal"/>
    <property type="match status" value="1"/>
</dbReference>
<dbReference type="CDD" id="cd06225">
    <property type="entry name" value="HAMP"/>
    <property type="match status" value="1"/>
</dbReference>
<evidence type="ECO:0000256" key="3">
    <source>
        <dbReference type="ARBA" id="ARBA00022500"/>
    </source>
</evidence>
<dbReference type="Gene3D" id="1.10.8.500">
    <property type="entry name" value="HAMP domain in histidine kinase"/>
    <property type="match status" value="1"/>
</dbReference>
<dbReference type="InterPro" id="IPR033479">
    <property type="entry name" value="dCache_1"/>
</dbReference>
<keyword evidence="4 10" id="KW-0812">Transmembrane</keyword>
<dbReference type="Pfam" id="PF02743">
    <property type="entry name" value="dCache_1"/>
    <property type="match status" value="1"/>
</dbReference>
<evidence type="ECO:0000256" key="6">
    <source>
        <dbReference type="ARBA" id="ARBA00023136"/>
    </source>
</evidence>
<keyword evidence="7 9" id="KW-0807">Transducer</keyword>
<keyword evidence="2" id="KW-1003">Cell membrane</keyword>
<dbReference type="InterPro" id="IPR003660">
    <property type="entry name" value="HAMP_dom"/>
</dbReference>
<keyword evidence="14" id="KW-1185">Reference proteome</keyword>
<dbReference type="Pfam" id="PF00672">
    <property type="entry name" value="HAMP"/>
    <property type="match status" value="1"/>
</dbReference>
<dbReference type="SUPFAM" id="SSF58104">
    <property type="entry name" value="Methyl-accepting chemotaxis protein (MCP) signaling domain"/>
    <property type="match status" value="1"/>
</dbReference>
<keyword evidence="6 10" id="KW-0472">Membrane</keyword>
<evidence type="ECO:0000256" key="7">
    <source>
        <dbReference type="ARBA" id="ARBA00023224"/>
    </source>
</evidence>
<dbReference type="CDD" id="cd12913">
    <property type="entry name" value="PDC1_MCP_like"/>
    <property type="match status" value="1"/>
</dbReference>
<evidence type="ECO:0000313" key="13">
    <source>
        <dbReference type="EMBL" id="TCO74406.1"/>
    </source>
</evidence>
<protein>
    <submittedName>
        <fullName evidence="13">Methyl-accepting chemotaxis sensory transducer with Cache sensor</fullName>
    </submittedName>
</protein>
<evidence type="ECO:0000256" key="8">
    <source>
        <dbReference type="ARBA" id="ARBA00029447"/>
    </source>
</evidence>
<dbReference type="InterPro" id="IPR029151">
    <property type="entry name" value="Sensor-like_sf"/>
</dbReference>